<dbReference type="EMBL" id="JAMGBE010000002">
    <property type="protein sequence ID" value="MCL6729961.1"/>
    <property type="molecule type" value="Genomic_DNA"/>
</dbReference>
<sequence>MTAVIKGHRVVLLGDRMYSSTRWRTFHDYLFEYIKHVMSPDWGNAELAKPYKERHPIIQWYGKLCDFQGRKKPGPGGIYSAHPEGVVAHYLQLAYDLYTLQYADLLQERLIARLKQRDNFQGALYEVSVAASCVRAGFQITLEDETDRTTSHCEFTICRATGADLYSVEAKSRHRPGVLGRPGEPVDLALVRADVRRLLQKALKKRATGKRIIFVDVNVPARDGGVLGVSWLDEVAVIVREMEERQVPSSPWPPAYLFFTNTPFHYLADEARAKGAAYVLSALNEPDFKIEAYATPKGQAVFQARHPDIVGLFHSLLQHGAIPHEFDLDTSD</sequence>
<protein>
    <submittedName>
        <fullName evidence="1">Uncharacterized protein</fullName>
    </submittedName>
</protein>
<comment type="caution">
    <text evidence="1">The sequence shown here is derived from an EMBL/GenBank/DDBJ whole genome shotgun (WGS) entry which is preliminary data.</text>
</comment>
<keyword evidence="2" id="KW-1185">Reference proteome</keyword>
<name>A0ABT0S2B2_9SPHN</name>
<organism evidence="1 2">
    <name type="scientific">Sphingomonas hankyongi</name>
    <dbReference type="NCBI Taxonomy" id="2908209"/>
    <lineage>
        <taxon>Bacteria</taxon>
        <taxon>Pseudomonadati</taxon>
        <taxon>Pseudomonadota</taxon>
        <taxon>Alphaproteobacteria</taxon>
        <taxon>Sphingomonadales</taxon>
        <taxon>Sphingomonadaceae</taxon>
        <taxon>Sphingomonas</taxon>
    </lineage>
</organism>
<gene>
    <name evidence="1" type="ORF">LZ538_07815</name>
</gene>
<dbReference type="Proteomes" id="UP001165342">
    <property type="component" value="Unassembled WGS sequence"/>
</dbReference>
<accession>A0ABT0S2B2</accession>
<evidence type="ECO:0000313" key="2">
    <source>
        <dbReference type="Proteomes" id="UP001165342"/>
    </source>
</evidence>
<dbReference type="RefSeq" id="WP_249831424.1">
    <property type="nucleotide sequence ID" value="NZ_JAMGBE010000002.1"/>
</dbReference>
<reference evidence="1" key="1">
    <citation type="submission" date="2022-05" db="EMBL/GenBank/DDBJ databases">
        <authorList>
            <person name="Jo J.-H."/>
            <person name="Im W.-T."/>
        </authorList>
    </citation>
    <scope>NUCLEOTIDE SEQUENCE</scope>
    <source>
        <strain evidence="1">SE220</strain>
    </source>
</reference>
<evidence type="ECO:0000313" key="1">
    <source>
        <dbReference type="EMBL" id="MCL6729961.1"/>
    </source>
</evidence>
<proteinExistence type="predicted"/>